<evidence type="ECO:0000313" key="2">
    <source>
        <dbReference type="Proteomes" id="UP000319852"/>
    </source>
</evidence>
<accession>A0A517N085</accession>
<reference evidence="1 2" key="1">
    <citation type="submission" date="2019-02" db="EMBL/GenBank/DDBJ databases">
        <title>Deep-cultivation of Planctomycetes and their phenomic and genomic characterization uncovers novel biology.</title>
        <authorList>
            <person name="Wiegand S."/>
            <person name="Jogler M."/>
            <person name="Boedeker C."/>
            <person name="Pinto D."/>
            <person name="Vollmers J."/>
            <person name="Rivas-Marin E."/>
            <person name="Kohn T."/>
            <person name="Peeters S.H."/>
            <person name="Heuer A."/>
            <person name="Rast P."/>
            <person name="Oberbeckmann S."/>
            <person name="Bunk B."/>
            <person name="Jeske O."/>
            <person name="Meyerdierks A."/>
            <person name="Storesund J.E."/>
            <person name="Kallscheuer N."/>
            <person name="Luecker S."/>
            <person name="Lage O.M."/>
            <person name="Pohl T."/>
            <person name="Merkel B.J."/>
            <person name="Hornburger P."/>
            <person name="Mueller R.-W."/>
            <person name="Bruemmer F."/>
            <person name="Labrenz M."/>
            <person name="Spormann A.M."/>
            <person name="Op den Camp H."/>
            <person name="Overmann J."/>
            <person name="Amann R."/>
            <person name="Jetten M.S.M."/>
            <person name="Mascher T."/>
            <person name="Medema M.H."/>
            <person name="Devos D.P."/>
            <person name="Kaster A.-K."/>
            <person name="Ovreas L."/>
            <person name="Rohde M."/>
            <person name="Galperin M.Y."/>
            <person name="Jogler C."/>
        </authorList>
    </citation>
    <scope>NUCLEOTIDE SEQUENCE [LARGE SCALE GENOMIC DNA]</scope>
    <source>
        <strain evidence="1 2">HG15A2</strain>
    </source>
</reference>
<dbReference type="EMBL" id="CP036263">
    <property type="protein sequence ID" value="QDT00541.1"/>
    <property type="molecule type" value="Genomic_DNA"/>
</dbReference>
<keyword evidence="2" id="KW-1185">Reference proteome</keyword>
<dbReference type="KEGG" id="amob:HG15A2_38790"/>
<proteinExistence type="predicted"/>
<organism evidence="1 2">
    <name type="scientific">Adhaeretor mobilis</name>
    <dbReference type="NCBI Taxonomy" id="1930276"/>
    <lineage>
        <taxon>Bacteria</taxon>
        <taxon>Pseudomonadati</taxon>
        <taxon>Planctomycetota</taxon>
        <taxon>Planctomycetia</taxon>
        <taxon>Pirellulales</taxon>
        <taxon>Lacipirellulaceae</taxon>
        <taxon>Adhaeretor</taxon>
    </lineage>
</organism>
<protein>
    <submittedName>
        <fullName evidence="1">Uncharacterized protein</fullName>
    </submittedName>
</protein>
<dbReference type="AlphaFoldDB" id="A0A517N085"/>
<dbReference type="Proteomes" id="UP000319852">
    <property type="component" value="Chromosome"/>
</dbReference>
<evidence type="ECO:0000313" key="1">
    <source>
        <dbReference type="EMBL" id="QDT00541.1"/>
    </source>
</evidence>
<gene>
    <name evidence="1" type="ORF">HG15A2_38790</name>
</gene>
<name>A0A517N085_9BACT</name>
<sequence>MKVYGFESVQSLVESEGYVLKLLANDIGAILFPRTTEHRDVRQPGIRYADDSKGNALAAMVVPGRIEFRFHGDFSDERVRKLTEALLKHPDFDFASSFEVTYQGRVLITAGDS</sequence>